<proteinExistence type="inferred from homology"/>
<dbReference type="PIRSF" id="PIRSF016661">
    <property type="entry name" value="BioY"/>
    <property type="match status" value="1"/>
</dbReference>
<dbReference type="GO" id="GO:0015225">
    <property type="term" value="F:biotin transmembrane transporter activity"/>
    <property type="evidence" value="ECO:0007669"/>
    <property type="project" value="UniProtKB-UniRule"/>
</dbReference>
<evidence type="ECO:0000313" key="4">
    <source>
        <dbReference type="EMBL" id="AXI09850.1"/>
    </source>
</evidence>
<keyword evidence="5" id="KW-1185">Reference proteome</keyword>
<keyword evidence="2" id="KW-1003">Cell membrane</keyword>
<dbReference type="Proteomes" id="UP000253908">
    <property type="component" value="Chromosome"/>
</dbReference>
<dbReference type="PANTHER" id="PTHR34295">
    <property type="entry name" value="BIOTIN TRANSPORTER BIOY"/>
    <property type="match status" value="1"/>
</dbReference>
<feature type="transmembrane region" description="Helical" evidence="3">
    <location>
        <begin position="12"/>
        <end position="31"/>
    </location>
</feature>
<dbReference type="RefSeq" id="WP_114917137.1">
    <property type="nucleotide sequence ID" value="NZ_CP024848.1"/>
</dbReference>
<sequence>MRRLRAIDLTYGAVFVCLMAIGANITVWFPILSVPIGGATVPLSLQTFFAILAGFMLGKRLGSLSMLTYLLLGTAGVPIFAGLEGGPFALISPTGGFIISFIFVAYFVGLIAEWYKAPSILIYTVAAIIGLLINYGLGVTYMYVAMNTWLELSISYSIAWIGMIPFLVKDAVLSVIAAMFMVNITKRLPLLWQRA</sequence>
<feature type="transmembrane region" description="Helical" evidence="3">
    <location>
        <begin position="120"/>
        <end position="146"/>
    </location>
</feature>
<feature type="transmembrane region" description="Helical" evidence="3">
    <location>
        <begin position="64"/>
        <end position="83"/>
    </location>
</feature>
<dbReference type="Pfam" id="PF02632">
    <property type="entry name" value="BioY"/>
    <property type="match status" value="1"/>
</dbReference>
<evidence type="ECO:0000313" key="5">
    <source>
        <dbReference type="Proteomes" id="UP000253908"/>
    </source>
</evidence>
<accession>A0A345PIM0</accession>
<dbReference type="EMBL" id="CP024848">
    <property type="protein sequence ID" value="AXI09850.1"/>
    <property type="molecule type" value="Genomic_DNA"/>
</dbReference>
<gene>
    <name evidence="4" type="ORF">CUC15_13345</name>
</gene>
<evidence type="ECO:0000256" key="2">
    <source>
        <dbReference type="PIRNR" id="PIRNR016661"/>
    </source>
</evidence>
<keyword evidence="2" id="KW-0813">Transport</keyword>
<keyword evidence="3" id="KW-0812">Transmembrane</keyword>
<feature type="transmembrane region" description="Helical" evidence="3">
    <location>
        <begin position="89"/>
        <end position="108"/>
    </location>
</feature>
<reference evidence="5" key="1">
    <citation type="submission" date="2017-11" db="EMBL/GenBank/DDBJ databases">
        <authorList>
            <person name="Zhu W."/>
        </authorList>
    </citation>
    <scope>NUCLEOTIDE SEQUENCE [LARGE SCALE GENOMIC DNA]</scope>
    <source>
        <strain evidence="5">160</strain>
    </source>
</reference>
<evidence type="ECO:0000256" key="3">
    <source>
        <dbReference type="SAM" id="Phobius"/>
    </source>
</evidence>
<dbReference type="GO" id="GO:0005886">
    <property type="term" value="C:plasma membrane"/>
    <property type="evidence" value="ECO:0007669"/>
    <property type="project" value="UniProtKB-SubCell"/>
</dbReference>
<dbReference type="AlphaFoldDB" id="A0A345PIM0"/>
<name>A0A345PIM0_9BACI</name>
<keyword evidence="2 3" id="KW-0472">Membrane</keyword>
<dbReference type="KEGG" id="ocn:CUC15_13345"/>
<protein>
    <recommendedName>
        <fullName evidence="2">Biotin transporter</fullName>
    </recommendedName>
</protein>
<comment type="subcellular location">
    <subcellularLocation>
        <location evidence="2">Cell membrane</location>
        <topology evidence="2">Multi-pass membrane protein</topology>
    </subcellularLocation>
</comment>
<comment type="similarity">
    <text evidence="1 2">Belongs to the BioY family.</text>
</comment>
<dbReference type="Gene3D" id="1.10.1760.20">
    <property type="match status" value="1"/>
</dbReference>
<keyword evidence="3" id="KW-1133">Transmembrane helix</keyword>
<dbReference type="PANTHER" id="PTHR34295:SF1">
    <property type="entry name" value="BIOTIN TRANSPORTER BIOY"/>
    <property type="match status" value="1"/>
</dbReference>
<feature type="transmembrane region" description="Helical" evidence="3">
    <location>
        <begin position="37"/>
        <end position="57"/>
    </location>
</feature>
<dbReference type="InterPro" id="IPR003784">
    <property type="entry name" value="BioY"/>
</dbReference>
<feature type="transmembrane region" description="Helical" evidence="3">
    <location>
        <begin position="158"/>
        <end position="184"/>
    </location>
</feature>
<evidence type="ECO:0000256" key="1">
    <source>
        <dbReference type="ARBA" id="ARBA00010692"/>
    </source>
</evidence>
<organism evidence="4 5">
    <name type="scientific">Oceanobacillus zhaokaii</name>
    <dbReference type="NCBI Taxonomy" id="2052660"/>
    <lineage>
        <taxon>Bacteria</taxon>
        <taxon>Bacillati</taxon>
        <taxon>Bacillota</taxon>
        <taxon>Bacilli</taxon>
        <taxon>Bacillales</taxon>
        <taxon>Bacillaceae</taxon>
        <taxon>Oceanobacillus</taxon>
    </lineage>
</organism>
<dbReference type="OrthoDB" id="9803495at2"/>